<evidence type="ECO:0000256" key="3">
    <source>
        <dbReference type="ARBA" id="ARBA00037932"/>
    </source>
</evidence>
<gene>
    <name evidence="9" type="primary">METTL20</name>
</gene>
<evidence type="ECO:0000256" key="7">
    <source>
        <dbReference type="ARBA" id="ARBA00049497"/>
    </source>
</evidence>
<dbReference type="GO" id="GO:0032259">
    <property type="term" value="P:methylation"/>
    <property type="evidence" value="ECO:0007669"/>
    <property type="project" value="UniProtKB-KW"/>
</dbReference>
<dbReference type="AlphaFoldDB" id="A0A6I9YUJ2"/>
<comment type="catalytic activity">
    <reaction evidence="7">
        <text>L-lysyl-[protein] + 3 S-adenosyl-L-methionine = N(6),N(6),N(6)-trimethyl-L-lysyl-[protein] + 3 S-adenosyl-L-homocysteine + 3 H(+)</text>
        <dbReference type="Rhea" id="RHEA:54192"/>
        <dbReference type="Rhea" id="RHEA-COMP:9752"/>
        <dbReference type="Rhea" id="RHEA-COMP:13826"/>
        <dbReference type="ChEBI" id="CHEBI:15378"/>
        <dbReference type="ChEBI" id="CHEBI:29969"/>
        <dbReference type="ChEBI" id="CHEBI:57856"/>
        <dbReference type="ChEBI" id="CHEBI:59789"/>
        <dbReference type="ChEBI" id="CHEBI:61961"/>
    </reaction>
    <physiologicalReaction direction="left-to-right" evidence="7">
        <dbReference type="Rhea" id="RHEA:54193"/>
    </physiologicalReaction>
</comment>
<dbReference type="SUPFAM" id="SSF53335">
    <property type="entry name" value="S-adenosyl-L-methionine-dependent methyltransferases"/>
    <property type="match status" value="1"/>
</dbReference>
<dbReference type="PANTHER" id="PTHR43648">
    <property type="entry name" value="ELECTRON TRANSFER FLAVOPROTEIN BETA SUBUNIT LYSINE METHYLTRANSFERASE"/>
    <property type="match status" value="1"/>
</dbReference>
<dbReference type="Pfam" id="PF06325">
    <property type="entry name" value="PrmA"/>
    <property type="match status" value="1"/>
</dbReference>
<dbReference type="OrthoDB" id="194386at2759"/>
<evidence type="ECO:0000256" key="2">
    <source>
        <dbReference type="ARBA" id="ARBA00022679"/>
    </source>
</evidence>
<name>A0A6I9YUJ2_9SAUR</name>
<proteinExistence type="inferred from homology"/>
<evidence type="ECO:0000313" key="9">
    <source>
        <dbReference type="RefSeq" id="XP_013927977.1"/>
    </source>
</evidence>
<dbReference type="Proteomes" id="UP000504617">
    <property type="component" value="Unplaced"/>
</dbReference>
<evidence type="ECO:0000256" key="5">
    <source>
        <dbReference type="ARBA" id="ARBA00041867"/>
    </source>
</evidence>
<dbReference type="KEGG" id="tsr:106553916"/>
<keyword evidence="8" id="KW-1185">Reference proteome</keyword>
<evidence type="ECO:0000256" key="4">
    <source>
        <dbReference type="ARBA" id="ARBA00040322"/>
    </source>
</evidence>
<keyword evidence="1 9" id="KW-0489">Methyltransferase</keyword>
<evidence type="ECO:0000256" key="6">
    <source>
        <dbReference type="ARBA" id="ARBA00042266"/>
    </source>
</evidence>
<dbReference type="PANTHER" id="PTHR43648:SF1">
    <property type="entry name" value="ELECTRON TRANSFER FLAVOPROTEIN BETA SUBUNIT LYSINE METHYLTRANSFERASE"/>
    <property type="match status" value="1"/>
</dbReference>
<comment type="similarity">
    <text evidence="3">Belongs to the methyltransferase superfamily. ETFBKMT family.</text>
</comment>
<protein>
    <recommendedName>
        <fullName evidence="4">Electron transfer flavoprotein beta subunit lysine methyltransferase</fullName>
    </recommendedName>
    <alternativeName>
        <fullName evidence="6">ETFB lysine methyltransferase</fullName>
    </alternativeName>
    <alternativeName>
        <fullName evidence="5">Protein N-lysine methyltransferase METTL20</fullName>
    </alternativeName>
</protein>
<dbReference type="GeneID" id="106553916"/>
<dbReference type="Gene3D" id="3.40.50.150">
    <property type="entry name" value="Vaccinia Virus protein VP39"/>
    <property type="match status" value="1"/>
</dbReference>
<dbReference type="InterPro" id="IPR050078">
    <property type="entry name" value="Ribosomal_L11_MeTrfase_PrmA"/>
</dbReference>
<dbReference type="GO" id="GO:0005759">
    <property type="term" value="C:mitochondrial matrix"/>
    <property type="evidence" value="ECO:0007669"/>
    <property type="project" value="TreeGrafter"/>
</dbReference>
<dbReference type="CTD" id="254013"/>
<evidence type="ECO:0000313" key="8">
    <source>
        <dbReference type="Proteomes" id="UP000504617"/>
    </source>
</evidence>
<dbReference type="CDD" id="cd02440">
    <property type="entry name" value="AdoMet_MTases"/>
    <property type="match status" value="1"/>
</dbReference>
<organism evidence="8 9">
    <name type="scientific">Thamnophis sirtalis</name>
    <dbReference type="NCBI Taxonomy" id="35019"/>
    <lineage>
        <taxon>Eukaryota</taxon>
        <taxon>Metazoa</taxon>
        <taxon>Chordata</taxon>
        <taxon>Craniata</taxon>
        <taxon>Vertebrata</taxon>
        <taxon>Euteleostomi</taxon>
        <taxon>Lepidosauria</taxon>
        <taxon>Squamata</taxon>
        <taxon>Bifurcata</taxon>
        <taxon>Unidentata</taxon>
        <taxon>Episquamata</taxon>
        <taxon>Toxicofera</taxon>
        <taxon>Serpentes</taxon>
        <taxon>Colubroidea</taxon>
        <taxon>Colubridae</taxon>
        <taxon>Natricinae</taxon>
        <taxon>Thamnophis</taxon>
    </lineage>
</organism>
<dbReference type="InterPro" id="IPR029063">
    <property type="entry name" value="SAM-dependent_MTases_sf"/>
</dbReference>
<evidence type="ECO:0000256" key="1">
    <source>
        <dbReference type="ARBA" id="ARBA00022603"/>
    </source>
</evidence>
<dbReference type="RefSeq" id="XP_013927977.1">
    <property type="nucleotide sequence ID" value="XM_014072502.1"/>
</dbReference>
<accession>A0A6I9YUJ2</accession>
<reference evidence="9" key="1">
    <citation type="submission" date="2025-08" db="UniProtKB">
        <authorList>
            <consortium name="RefSeq"/>
        </authorList>
    </citation>
    <scope>IDENTIFICATION</scope>
    <source>
        <tissue evidence="9">Skeletal muscle</tissue>
    </source>
</reference>
<sequence>MVFLGWRRLLHFCGRASFRKDLKQRQRGCLSWRCYRGRISGRLHVDPKLRIFLEENTEIIDAGNLTPEIRLRLLTPNCRFWHDKAALWPYGEPYWAMYWPGGQGLSRYLLDNPKVVQKKKVLDLGSGCGATAIAATLSGASQVVANDIDPVAAAAMVLNCELNNIDPIPVLTENLIGTDIGKWDLIVLGDMFYNEELADSLSEWLKKCIQDDKTGLLIGDPGRPYFVTNRIQRKLHKVSEYTLPQSSPEEYNGSTKTIIWNYQP</sequence>
<dbReference type="GO" id="GO:0016279">
    <property type="term" value="F:protein-lysine N-methyltransferase activity"/>
    <property type="evidence" value="ECO:0007669"/>
    <property type="project" value="TreeGrafter"/>
</dbReference>
<keyword evidence="2" id="KW-0808">Transferase</keyword>